<organism evidence="1 2">
    <name type="scientific">Corynebacterium mycetoides</name>
    <dbReference type="NCBI Taxonomy" id="38302"/>
    <lineage>
        <taxon>Bacteria</taxon>
        <taxon>Bacillati</taxon>
        <taxon>Actinomycetota</taxon>
        <taxon>Actinomycetes</taxon>
        <taxon>Mycobacteriales</taxon>
        <taxon>Corynebacteriaceae</taxon>
        <taxon>Corynebacterium</taxon>
    </lineage>
</organism>
<dbReference type="Proteomes" id="UP000199350">
    <property type="component" value="Chromosome I"/>
</dbReference>
<dbReference type="OrthoDB" id="4412961at2"/>
<protein>
    <submittedName>
        <fullName evidence="1">Uncharacterized protein</fullName>
    </submittedName>
</protein>
<evidence type="ECO:0000313" key="1">
    <source>
        <dbReference type="EMBL" id="SDM14275.1"/>
    </source>
</evidence>
<dbReference type="STRING" id="38302.SAMN04488535_2084"/>
<accession>A0A1G9QVI6</accession>
<sequence>MYFPVPGHQYMKVLVADRRPSARPQNRAEPAETISPLVRGALDAAFGARDVATLKSKLYAVGVRNHVTARRRSQPVRGPVRIVSCHARAGGELFGTVDVGGRRFGYVARVVDARLVSFKVL</sequence>
<evidence type="ECO:0000313" key="2">
    <source>
        <dbReference type="Proteomes" id="UP000199350"/>
    </source>
</evidence>
<reference evidence="2" key="1">
    <citation type="submission" date="2016-10" db="EMBL/GenBank/DDBJ databases">
        <authorList>
            <person name="Varghese N."/>
            <person name="Submissions S."/>
        </authorList>
    </citation>
    <scope>NUCLEOTIDE SEQUENCE [LARGE SCALE GENOMIC DNA]</scope>
    <source>
        <strain evidence="2">DSM 20632</strain>
    </source>
</reference>
<proteinExistence type="predicted"/>
<gene>
    <name evidence="1" type="ORF">SAMN04488535_2084</name>
</gene>
<dbReference type="RefSeq" id="WP_092151847.1">
    <property type="nucleotide sequence ID" value="NZ_LT629700.1"/>
</dbReference>
<dbReference type="AlphaFoldDB" id="A0A1G9QVI6"/>
<keyword evidence="2" id="KW-1185">Reference proteome</keyword>
<name>A0A1G9QVI6_9CORY</name>
<dbReference type="EMBL" id="LT629700">
    <property type="protein sequence ID" value="SDM14275.1"/>
    <property type="molecule type" value="Genomic_DNA"/>
</dbReference>